<accession>A0A7Y4DF02</accession>
<protein>
    <submittedName>
        <fullName evidence="1">Uncharacterized protein</fullName>
    </submittedName>
</protein>
<evidence type="ECO:0000313" key="2">
    <source>
        <dbReference type="Proteomes" id="UP000528432"/>
    </source>
</evidence>
<comment type="caution">
    <text evidence="1">The sequence shown here is derived from an EMBL/GenBank/DDBJ whole genome shotgun (WGS) entry which is preliminary data.</text>
</comment>
<dbReference type="AlphaFoldDB" id="A0A7Y4DF02"/>
<proteinExistence type="predicted"/>
<evidence type="ECO:0000313" key="1">
    <source>
        <dbReference type="EMBL" id="NOH17279.1"/>
    </source>
</evidence>
<dbReference type="EMBL" id="JABFIF010000045">
    <property type="protein sequence ID" value="NOH17279.1"/>
    <property type="molecule type" value="Genomic_DNA"/>
</dbReference>
<sequence length="99" mass="11708">MFAVESIISAKETIYRLEEVLEVKPLYKIKNPLKPIHFDIEFENISFTYEASEKPVIQDVSLRIPEKKYLQLLEDMVEVRSLLQILFQDYGILTMEILE</sequence>
<dbReference type="Proteomes" id="UP000528432">
    <property type="component" value="Unassembled WGS sequence"/>
</dbReference>
<reference evidence="1 2" key="1">
    <citation type="submission" date="2020-05" db="EMBL/GenBank/DDBJ databases">
        <title>Draft genome sequence of Clostridium cochlearium strain AGROS13 isolated from a sheep dairy farm in New Zealand.</title>
        <authorList>
            <person name="Gupta T.B."/>
            <person name="Jauregui R."/>
            <person name="Risson A.N."/>
            <person name="Brightwell G."/>
            <person name="Maclean P."/>
        </authorList>
    </citation>
    <scope>NUCLEOTIDE SEQUENCE [LARGE SCALE GENOMIC DNA]</scope>
    <source>
        <strain evidence="1 2">AGROS13</strain>
    </source>
</reference>
<organism evidence="1 2">
    <name type="scientific">Clostridium cochlearium</name>
    <dbReference type="NCBI Taxonomy" id="1494"/>
    <lineage>
        <taxon>Bacteria</taxon>
        <taxon>Bacillati</taxon>
        <taxon>Bacillota</taxon>
        <taxon>Clostridia</taxon>
        <taxon>Eubacteriales</taxon>
        <taxon>Clostridiaceae</taxon>
        <taxon>Clostridium</taxon>
    </lineage>
</organism>
<name>A0A7Y4DF02_CLOCO</name>
<gene>
    <name evidence="1" type="ORF">HMJ28_13015</name>
</gene>